<comment type="caution">
    <text evidence="1">The sequence shown here is derived from an EMBL/GenBank/DDBJ whole genome shotgun (WGS) entry which is preliminary data.</text>
</comment>
<reference evidence="1" key="1">
    <citation type="submission" date="2017-09" db="EMBL/GenBank/DDBJ databases">
        <title>Polyketide synthases of a Diaporthe helianthi virulent isolate.</title>
        <authorList>
            <person name="Baroncelli R."/>
        </authorList>
    </citation>
    <scope>NUCLEOTIDE SEQUENCE [LARGE SCALE GENOMIC DNA]</scope>
    <source>
        <strain evidence="1">7/96</strain>
    </source>
</reference>
<dbReference type="InParanoid" id="A0A2P5I7N3"/>
<dbReference type="EMBL" id="MAVT02000180">
    <property type="protein sequence ID" value="POS78519.1"/>
    <property type="molecule type" value="Genomic_DNA"/>
</dbReference>
<keyword evidence="2" id="KW-1185">Reference proteome</keyword>
<sequence length="127" mass="13372">MMLESWAQHMCSGRHLQKNAQEASPAPGTKPVATVDLLAVLDHYCDPSLPSLNQDASQLLIGLTAPDKVRAQANVAPETIQGTRLFAGFDLVLASEAVQGGGPLVAADEVAQRFARACSAADRTLGY</sequence>
<gene>
    <name evidence="1" type="ORF">DHEL01_v203098</name>
</gene>
<dbReference type="AlphaFoldDB" id="A0A2P5I7N3"/>
<dbReference type="OrthoDB" id="329835at2759"/>
<dbReference type="Proteomes" id="UP000094444">
    <property type="component" value="Unassembled WGS sequence"/>
</dbReference>
<name>A0A2P5I7N3_DIAHE</name>
<accession>A0A2P5I7N3</accession>
<evidence type="ECO:0000313" key="2">
    <source>
        <dbReference type="Proteomes" id="UP000094444"/>
    </source>
</evidence>
<proteinExistence type="predicted"/>
<organism evidence="1 2">
    <name type="scientific">Diaporthe helianthi</name>
    <dbReference type="NCBI Taxonomy" id="158607"/>
    <lineage>
        <taxon>Eukaryota</taxon>
        <taxon>Fungi</taxon>
        <taxon>Dikarya</taxon>
        <taxon>Ascomycota</taxon>
        <taxon>Pezizomycotina</taxon>
        <taxon>Sordariomycetes</taxon>
        <taxon>Sordariomycetidae</taxon>
        <taxon>Diaporthales</taxon>
        <taxon>Diaporthaceae</taxon>
        <taxon>Diaporthe</taxon>
    </lineage>
</organism>
<protein>
    <submittedName>
        <fullName evidence="1">Uncharacterized protein</fullName>
    </submittedName>
</protein>
<evidence type="ECO:0000313" key="1">
    <source>
        <dbReference type="EMBL" id="POS78519.1"/>
    </source>
</evidence>